<keyword evidence="4" id="KW-1185">Reference proteome</keyword>
<evidence type="ECO:0000313" key="3">
    <source>
        <dbReference type="EMBL" id="CUS06349.1"/>
    </source>
</evidence>
<feature type="compositionally biased region" description="Low complexity" evidence="1">
    <location>
        <begin position="45"/>
        <end position="60"/>
    </location>
</feature>
<evidence type="ECO:0000256" key="2">
    <source>
        <dbReference type="SAM" id="SignalP"/>
    </source>
</evidence>
<gene>
    <name evidence="3" type="ORF">CFX0092_B0815</name>
</gene>
<feature type="chain" id="PRO_5007820258" description="Peptidase C-terminal archaeal/bacterial domain-containing protein" evidence="2">
    <location>
        <begin position="20"/>
        <end position="553"/>
    </location>
</feature>
<dbReference type="PROSITE" id="PS51257">
    <property type="entry name" value="PROKAR_LIPOPROTEIN"/>
    <property type="match status" value="1"/>
</dbReference>
<evidence type="ECO:0008006" key="5">
    <source>
        <dbReference type="Google" id="ProtNLM"/>
    </source>
</evidence>
<protein>
    <recommendedName>
        <fullName evidence="5">Peptidase C-terminal archaeal/bacterial domain-containing protein</fullName>
    </recommendedName>
</protein>
<name>A0A160T954_9CHLR</name>
<feature type="compositionally biased region" description="Low complexity" evidence="1">
    <location>
        <begin position="67"/>
        <end position="91"/>
    </location>
</feature>
<proteinExistence type="predicted"/>
<dbReference type="Gene3D" id="2.60.120.380">
    <property type="match status" value="4"/>
</dbReference>
<sequence>MSRKGLSVFMLLSLLVVLAACRRGPDGGELPTSAATTAATAAATTGATSTVPTAAPATLTNSPTPSPTAIPATATAGPPTAVPPTATAIPPTAIPPTATRPPATPVPPTATPPYGPPPGGSARITFAPGATSATVQSTLVAGGDGDTWIIRVLVGQVISVQTLATPPGAINVMLMDMSGGVLAANPDTAGISVAAPATGDYQINLATPLAAPQIAYTMQVFVPPGSGLPPTRIQFAPGASVAQLNDSMVAGGDLNQYVLALAAGQNLSVAVFASVPAVTDIVISNSLGQRVAVGTDMSGLSITTSSAGDYFIDLTSGLNAPAFTYVLTVTAPPLGVPPTVPPAQPTRITFGPGQISAALDGSVVGGTPATQYVIRGQAGQTLLTALTDNPPGNVNIAVRDAAGNTLNFGRAPTELGTRLSATGDYLITLDTAGAAVNYRLTVTVPPLPGAATRIIFPIGATSTTVTGDLPFGGGANTWVIGAMAGQTMTASLVATTPGWLSVFVYSPAGDLIAVGRDPAGVVVPLSAGGDYTIVVFSDPAAGPISYSMVVTIP</sequence>
<accession>A0A160T954</accession>
<keyword evidence="2" id="KW-0732">Signal</keyword>
<dbReference type="EMBL" id="LN890656">
    <property type="protein sequence ID" value="CUS06349.1"/>
    <property type="molecule type" value="Genomic_DNA"/>
</dbReference>
<feature type="region of interest" description="Disordered" evidence="1">
    <location>
        <begin position="45"/>
        <end position="123"/>
    </location>
</feature>
<dbReference type="Proteomes" id="UP000215027">
    <property type="component" value="Chromosome II"/>
</dbReference>
<dbReference type="RefSeq" id="WP_095045629.1">
    <property type="nucleotide sequence ID" value="NZ_LN890656.1"/>
</dbReference>
<feature type="compositionally biased region" description="Pro residues" evidence="1">
    <location>
        <begin position="92"/>
        <end position="119"/>
    </location>
</feature>
<dbReference type="KEGG" id="pbf:CFX0092_B0815"/>
<organism evidence="3 4">
    <name type="scientific">Candidatus Promineifilum breve</name>
    <dbReference type="NCBI Taxonomy" id="1806508"/>
    <lineage>
        <taxon>Bacteria</taxon>
        <taxon>Bacillati</taxon>
        <taxon>Chloroflexota</taxon>
        <taxon>Ardenticatenia</taxon>
        <taxon>Candidatus Promineifilales</taxon>
        <taxon>Candidatus Promineifilaceae</taxon>
        <taxon>Candidatus Promineifilum</taxon>
    </lineage>
</organism>
<feature type="signal peptide" evidence="2">
    <location>
        <begin position="1"/>
        <end position="19"/>
    </location>
</feature>
<evidence type="ECO:0000313" key="4">
    <source>
        <dbReference type="Proteomes" id="UP000215027"/>
    </source>
</evidence>
<evidence type="ECO:0000256" key="1">
    <source>
        <dbReference type="SAM" id="MobiDB-lite"/>
    </source>
</evidence>
<dbReference type="AlphaFoldDB" id="A0A160T954"/>
<reference evidence="3" key="1">
    <citation type="submission" date="2016-01" db="EMBL/GenBank/DDBJ databases">
        <authorList>
            <person name="Mcilroy J.S."/>
            <person name="Karst M S."/>
            <person name="Albertsen M."/>
        </authorList>
    </citation>
    <scope>NUCLEOTIDE SEQUENCE</scope>
    <source>
        <strain evidence="3">Cfx-K</strain>
    </source>
</reference>